<protein>
    <submittedName>
        <fullName evidence="8">Citrinin biosynthesis cluster MFS transporter mrr1</fullName>
    </submittedName>
</protein>
<reference evidence="8 9" key="1">
    <citation type="submission" date="2019-06" db="EMBL/GenBank/DDBJ databases">
        <title>Wine fermentation using esterase from Monascus purpureus.</title>
        <authorList>
            <person name="Geng C."/>
            <person name="Zhang Y."/>
        </authorList>
    </citation>
    <scope>NUCLEOTIDE SEQUENCE [LARGE SCALE GENOMIC DNA]</scope>
    <source>
        <strain evidence="8">HQ1</strain>
    </source>
</reference>
<accession>A0A507R4E5</accession>
<dbReference type="PANTHER" id="PTHR23502">
    <property type="entry name" value="MAJOR FACILITATOR SUPERFAMILY"/>
    <property type="match status" value="1"/>
</dbReference>
<dbReference type="EMBL" id="VIFY01000007">
    <property type="protein sequence ID" value="TQB76701.1"/>
    <property type="molecule type" value="Genomic_DNA"/>
</dbReference>
<evidence type="ECO:0000313" key="8">
    <source>
        <dbReference type="EMBL" id="TQB76701.1"/>
    </source>
</evidence>
<dbReference type="InterPro" id="IPR020846">
    <property type="entry name" value="MFS_dom"/>
</dbReference>
<dbReference type="GO" id="GO:0005886">
    <property type="term" value="C:plasma membrane"/>
    <property type="evidence" value="ECO:0007669"/>
    <property type="project" value="TreeGrafter"/>
</dbReference>
<keyword evidence="9" id="KW-1185">Reference proteome</keyword>
<dbReference type="Pfam" id="PF07690">
    <property type="entry name" value="MFS_1"/>
    <property type="match status" value="1"/>
</dbReference>
<evidence type="ECO:0000256" key="6">
    <source>
        <dbReference type="SAM" id="Phobius"/>
    </source>
</evidence>
<keyword evidence="2 6" id="KW-0812">Transmembrane</keyword>
<dbReference type="SUPFAM" id="SSF103473">
    <property type="entry name" value="MFS general substrate transporter"/>
    <property type="match status" value="1"/>
</dbReference>
<keyword evidence="3 6" id="KW-1133">Transmembrane helix</keyword>
<feature type="transmembrane region" description="Helical" evidence="6">
    <location>
        <begin position="129"/>
        <end position="147"/>
    </location>
</feature>
<evidence type="ECO:0000313" key="9">
    <source>
        <dbReference type="Proteomes" id="UP000319663"/>
    </source>
</evidence>
<feature type="compositionally biased region" description="Basic and acidic residues" evidence="5">
    <location>
        <begin position="63"/>
        <end position="73"/>
    </location>
</feature>
<dbReference type="CDD" id="cd17323">
    <property type="entry name" value="MFS_Tpo1_MDR_like"/>
    <property type="match status" value="1"/>
</dbReference>
<dbReference type="Gene3D" id="1.20.1250.20">
    <property type="entry name" value="MFS general substrate transporter like domains"/>
    <property type="match status" value="1"/>
</dbReference>
<dbReference type="FunFam" id="1.20.1250.20:FF:000011">
    <property type="entry name" value="MFS multidrug transporter, putative"/>
    <property type="match status" value="1"/>
</dbReference>
<dbReference type="AlphaFoldDB" id="A0A507R4E5"/>
<feature type="transmembrane region" description="Helical" evidence="6">
    <location>
        <begin position="469"/>
        <end position="491"/>
    </location>
</feature>
<proteinExistence type="predicted"/>
<dbReference type="PROSITE" id="PS50850">
    <property type="entry name" value="MFS"/>
    <property type="match status" value="1"/>
</dbReference>
<feature type="transmembrane region" description="Helical" evidence="6">
    <location>
        <begin position="159"/>
        <end position="177"/>
    </location>
</feature>
<dbReference type="Proteomes" id="UP000319663">
    <property type="component" value="Unassembled WGS sequence"/>
</dbReference>
<evidence type="ECO:0000256" key="1">
    <source>
        <dbReference type="ARBA" id="ARBA00004141"/>
    </source>
</evidence>
<dbReference type="InterPro" id="IPR036259">
    <property type="entry name" value="MFS_trans_sf"/>
</dbReference>
<feature type="transmembrane region" description="Helical" evidence="6">
    <location>
        <begin position="405"/>
        <end position="424"/>
    </location>
</feature>
<organism evidence="8 9">
    <name type="scientific">Monascus purpureus</name>
    <name type="common">Red mold</name>
    <name type="synonym">Monascus anka</name>
    <dbReference type="NCBI Taxonomy" id="5098"/>
    <lineage>
        <taxon>Eukaryota</taxon>
        <taxon>Fungi</taxon>
        <taxon>Dikarya</taxon>
        <taxon>Ascomycota</taxon>
        <taxon>Pezizomycotina</taxon>
        <taxon>Eurotiomycetes</taxon>
        <taxon>Eurotiomycetidae</taxon>
        <taxon>Eurotiales</taxon>
        <taxon>Aspergillaceae</taxon>
        <taxon>Monascus</taxon>
    </lineage>
</organism>
<feature type="domain" description="Major facilitator superfamily (MFS) profile" evidence="7">
    <location>
        <begin position="94"/>
        <end position="524"/>
    </location>
</feature>
<dbReference type="InterPro" id="IPR011701">
    <property type="entry name" value="MFS"/>
</dbReference>
<keyword evidence="4 6" id="KW-0472">Membrane</keyword>
<feature type="compositionally biased region" description="Basic and acidic residues" evidence="5">
    <location>
        <begin position="1"/>
        <end position="34"/>
    </location>
</feature>
<feature type="transmembrane region" description="Helical" evidence="6">
    <location>
        <begin position="247"/>
        <end position="269"/>
    </location>
</feature>
<comment type="caution">
    <text evidence="8">The sequence shown here is derived from an EMBL/GenBank/DDBJ whole genome shotgun (WGS) entry which is preliminary data.</text>
</comment>
<dbReference type="OrthoDB" id="446368at2759"/>
<comment type="subcellular location">
    <subcellularLocation>
        <location evidence="1">Membrane</location>
        <topology evidence="1">Multi-pass membrane protein</topology>
    </subcellularLocation>
</comment>
<evidence type="ECO:0000259" key="7">
    <source>
        <dbReference type="PROSITE" id="PS50850"/>
    </source>
</evidence>
<evidence type="ECO:0000256" key="3">
    <source>
        <dbReference type="ARBA" id="ARBA00022989"/>
    </source>
</evidence>
<name>A0A507R4E5_MONPU</name>
<dbReference type="STRING" id="5098.A0A507R4E5"/>
<feature type="transmembrane region" description="Helical" evidence="6">
    <location>
        <begin position="436"/>
        <end position="457"/>
    </location>
</feature>
<evidence type="ECO:0000256" key="5">
    <source>
        <dbReference type="SAM" id="MobiDB-lite"/>
    </source>
</evidence>
<feature type="region of interest" description="Disordered" evidence="5">
    <location>
        <begin position="1"/>
        <end position="78"/>
    </location>
</feature>
<sequence>MDESPGRRDSYGGLSDHDRLPESDELSIQEHDNSSRPQALAAADLEKDETDVESARSANSEPKGPEKDPHLVEWDGLDDPQNPINWPVWKKWAITMSLAWMSLWVTFASSVFSSATMVTAAKFHVSTEVMTLGTSVLLFGYMLGPLIWGPLSELYGRRIPLFVGYIVFIIFQIPVAVAQNIETIMLCRFIQGTFGCSPLVVCGGALADFWDPVNRAVAVAMFASATFLGPTFGPIVGGFIVSSHLGWRWTAWITLIASSLFGLIALFVIEESYAPVILQKRAARLRRETHNWALHSLLDERKPTFKDIIFKYVLRPFQMLIFEPILLLITFYLAFIYGILYLFFEAFPVAFQEVRGWHHPGVAALPFIGVLIGVLAGVAFIIIITKTRYASLLAKNGHVPPEERLLPMIPAAIALPIGLFWFGWTSNPHVSWVPQVIASVPIGFAILVIFMQGLNYIVDVYLMFANSGIAANTIIRSALGGGFPLFAVQMYHNLGVAWASSLLAFLSIAMAPIPVLFFLFGKKIRSWSRFSPTL</sequence>
<feature type="transmembrane region" description="Helical" evidence="6">
    <location>
        <begin position="189"/>
        <end position="210"/>
    </location>
</feature>
<feature type="transmembrane region" description="Helical" evidence="6">
    <location>
        <begin position="364"/>
        <end position="384"/>
    </location>
</feature>
<feature type="transmembrane region" description="Helical" evidence="6">
    <location>
        <begin position="98"/>
        <end position="123"/>
    </location>
</feature>
<evidence type="ECO:0000256" key="4">
    <source>
        <dbReference type="ARBA" id="ARBA00023136"/>
    </source>
</evidence>
<feature type="transmembrane region" description="Helical" evidence="6">
    <location>
        <begin position="325"/>
        <end position="344"/>
    </location>
</feature>
<dbReference type="PANTHER" id="PTHR23502:SF47">
    <property type="entry name" value="MAJOR FACILITATOR SUPERFAMILY (MFS) PROFILE DOMAIN-CONTAINING PROTEIN-RELATED"/>
    <property type="match status" value="1"/>
</dbReference>
<dbReference type="GO" id="GO:0022857">
    <property type="term" value="F:transmembrane transporter activity"/>
    <property type="evidence" value="ECO:0007669"/>
    <property type="project" value="InterPro"/>
</dbReference>
<gene>
    <name evidence="8" type="primary">MRR1_2</name>
    <name evidence="8" type="ORF">MPDQ_007096</name>
</gene>
<feature type="transmembrane region" description="Helical" evidence="6">
    <location>
        <begin position="217"/>
        <end position="241"/>
    </location>
</feature>
<feature type="transmembrane region" description="Helical" evidence="6">
    <location>
        <begin position="497"/>
        <end position="520"/>
    </location>
</feature>
<evidence type="ECO:0000256" key="2">
    <source>
        <dbReference type="ARBA" id="ARBA00022692"/>
    </source>
</evidence>